<proteinExistence type="inferred from homology"/>
<evidence type="ECO:0000313" key="17">
    <source>
        <dbReference type="Proteomes" id="UP000749559"/>
    </source>
</evidence>
<dbReference type="InterPro" id="IPR036396">
    <property type="entry name" value="Cyt_P450_sf"/>
</dbReference>
<keyword evidence="12 15" id="KW-0503">Monooxygenase</keyword>
<evidence type="ECO:0000256" key="9">
    <source>
        <dbReference type="ARBA" id="ARBA00022848"/>
    </source>
</evidence>
<dbReference type="PANTHER" id="PTHR24289:SF21">
    <property type="entry name" value="CYTOCHROME P450 1A"/>
    <property type="match status" value="1"/>
</dbReference>
<reference evidence="16" key="1">
    <citation type="submission" date="2022-03" db="EMBL/GenBank/DDBJ databases">
        <authorList>
            <person name="Martin C."/>
        </authorList>
    </citation>
    <scope>NUCLEOTIDE SEQUENCE</scope>
</reference>
<dbReference type="GO" id="GO:0042448">
    <property type="term" value="P:progesterone metabolic process"/>
    <property type="evidence" value="ECO:0007669"/>
    <property type="project" value="TreeGrafter"/>
</dbReference>
<dbReference type="GO" id="GO:0005506">
    <property type="term" value="F:iron ion binding"/>
    <property type="evidence" value="ECO:0007669"/>
    <property type="project" value="InterPro"/>
</dbReference>
<dbReference type="EMBL" id="CAIIXF020000003">
    <property type="protein sequence ID" value="CAH1780132.1"/>
    <property type="molecule type" value="Genomic_DNA"/>
</dbReference>
<dbReference type="SUPFAM" id="SSF48264">
    <property type="entry name" value="Cytochrome P450"/>
    <property type="match status" value="1"/>
</dbReference>
<dbReference type="EC" id="1.14.14.1" evidence="5"/>
<evidence type="ECO:0000256" key="4">
    <source>
        <dbReference type="ARBA" id="ARBA00010617"/>
    </source>
</evidence>
<keyword evidence="13" id="KW-0472">Membrane</keyword>
<evidence type="ECO:0000256" key="15">
    <source>
        <dbReference type="RuleBase" id="RU000461"/>
    </source>
</evidence>
<feature type="binding site" description="axial binding residue" evidence="14">
    <location>
        <position position="431"/>
    </location>
    <ligand>
        <name>heme</name>
        <dbReference type="ChEBI" id="CHEBI:30413"/>
    </ligand>
    <ligandPart>
        <name>Fe</name>
        <dbReference type="ChEBI" id="CHEBI:18248"/>
    </ligandPart>
</feature>
<keyword evidence="7 14" id="KW-0479">Metal-binding</keyword>
<evidence type="ECO:0000256" key="3">
    <source>
        <dbReference type="ARBA" id="ARBA00004406"/>
    </source>
</evidence>
<dbReference type="PROSITE" id="PS00086">
    <property type="entry name" value="CYTOCHROME_P450"/>
    <property type="match status" value="1"/>
</dbReference>
<dbReference type="InterPro" id="IPR017972">
    <property type="entry name" value="Cyt_P450_CS"/>
</dbReference>
<dbReference type="GO" id="GO:0020037">
    <property type="term" value="F:heme binding"/>
    <property type="evidence" value="ECO:0007669"/>
    <property type="project" value="InterPro"/>
</dbReference>
<dbReference type="PRINTS" id="PR00463">
    <property type="entry name" value="EP450I"/>
</dbReference>
<comment type="caution">
    <text evidence="16">The sequence shown here is derived from an EMBL/GenBank/DDBJ whole genome shotgun (WGS) entry which is preliminary data.</text>
</comment>
<dbReference type="Proteomes" id="UP000749559">
    <property type="component" value="Unassembled WGS sequence"/>
</dbReference>
<evidence type="ECO:0000256" key="8">
    <source>
        <dbReference type="ARBA" id="ARBA00022824"/>
    </source>
</evidence>
<dbReference type="InterPro" id="IPR002401">
    <property type="entry name" value="Cyt_P450_E_grp-I"/>
</dbReference>
<evidence type="ECO:0000256" key="2">
    <source>
        <dbReference type="ARBA" id="ARBA00004174"/>
    </source>
</evidence>
<dbReference type="Pfam" id="PF00067">
    <property type="entry name" value="p450"/>
    <property type="match status" value="1"/>
</dbReference>
<evidence type="ECO:0000256" key="13">
    <source>
        <dbReference type="ARBA" id="ARBA00023136"/>
    </source>
</evidence>
<dbReference type="FunFam" id="1.10.630.10:FF:000238">
    <property type="entry name" value="Cytochrome P450 2A6"/>
    <property type="match status" value="1"/>
</dbReference>
<sequence>MVGQFLVGCIVLIVTRWIYKWISQKKCSAPGPPGLPVLGNILDLNSKFPFPQLDKWKNEYGDVYKLNLSLIETVVVHGEAVYDMFVTKGDAIAGRPKYGRLELMNHGEDIVTRSADDKWKAYRKIAHQGLRQYGCGIPHIEQICMEEVQDCIQRFDRTGPFNPYDDMYLTVANITLIMMTGERFDKNDPWLERTARIEKIGAQAFGIDGVYLDMFPWLRHIPHKRGDLFKNILQELQDYLGQLVARSKSSLDENNVRGMCDVILLEQERRKDTANAINDGTVKGICHNLIFGAIITTTTALNSMMAYLLDYPKVQEKLHEEIDRVIGTRLPTLDDRREMPYMEAFILESLRYMSHIPTVPQETMRDTTLNGHFIPQGTQVWPNLFSLHHDERFFPDPWTFKPERFIDTEGKLVPADQRKHLMPFGAGIRVCVGEQMARVRMFIFLTTMLQHYTFLPGSPDNLPNYDPRKGIMGAVLKMEEYEVRLQKRI</sequence>
<comment type="cofactor">
    <cofactor evidence="1 14">
        <name>heme</name>
        <dbReference type="ChEBI" id="CHEBI:30413"/>
    </cofactor>
</comment>
<accession>A0A8J1Y7U8</accession>
<evidence type="ECO:0000256" key="14">
    <source>
        <dbReference type="PIRSR" id="PIRSR602401-1"/>
    </source>
</evidence>
<evidence type="ECO:0000256" key="7">
    <source>
        <dbReference type="ARBA" id="ARBA00022723"/>
    </source>
</evidence>
<keyword evidence="9" id="KW-0492">Microsome</keyword>
<evidence type="ECO:0000256" key="5">
    <source>
        <dbReference type="ARBA" id="ARBA00012109"/>
    </source>
</evidence>
<comment type="similarity">
    <text evidence="4 15">Belongs to the cytochrome P450 family.</text>
</comment>
<evidence type="ECO:0000256" key="12">
    <source>
        <dbReference type="ARBA" id="ARBA00023033"/>
    </source>
</evidence>
<evidence type="ECO:0000313" key="16">
    <source>
        <dbReference type="EMBL" id="CAH1780132.1"/>
    </source>
</evidence>
<dbReference type="AlphaFoldDB" id="A0A8J1Y7U8"/>
<evidence type="ECO:0000256" key="1">
    <source>
        <dbReference type="ARBA" id="ARBA00001971"/>
    </source>
</evidence>
<dbReference type="Gene3D" id="1.10.630.10">
    <property type="entry name" value="Cytochrome P450"/>
    <property type="match status" value="1"/>
</dbReference>
<dbReference type="PRINTS" id="PR00385">
    <property type="entry name" value="P450"/>
</dbReference>
<keyword evidence="8" id="KW-0256">Endoplasmic reticulum</keyword>
<organism evidence="16 17">
    <name type="scientific">Owenia fusiformis</name>
    <name type="common">Polychaete worm</name>
    <dbReference type="NCBI Taxonomy" id="6347"/>
    <lineage>
        <taxon>Eukaryota</taxon>
        <taxon>Metazoa</taxon>
        <taxon>Spiralia</taxon>
        <taxon>Lophotrochozoa</taxon>
        <taxon>Annelida</taxon>
        <taxon>Polychaeta</taxon>
        <taxon>Sedentaria</taxon>
        <taxon>Canalipalpata</taxon>
        <taxon>Sabellida</taxon>
        <taxon>Oweniida</taxon>
        <taxon>Oweniidae</taxon>
        <taxon>Owenia</taxon>
    </lineage>
</organism>
<gene>
    <name evidence="16" type="ORF">OFUS_LOCUS6862</name>
</gene>
<dbReference type="GO" id="GO:0042446">
    <property type="term" value="P:hormone biosynthetic process"/>
    <property type="evidence" value="ECO:0007669"/>
    <property type="project" value="TreeGrafter"/>
</dbReference>
<dbReference type="PANTHER" id="PTHR24289">
    <property type="entry name" value="STEROID 17-ALPHA-HYDROXYLASE/17,20 LYASE"/>
    <property type="match status" value="1"/>
</dbReference>
<evidence type="ECO:0000256" key="6">
    <source>
        <dbReference type="ARBA" id="ARBA00022617"/>
    </source>
</evidence>
<keyword evidence="6 14" id="KW-0349">Heme</keyword>
<evidence type="ECO:0000256" key="10">
    <source>
        <dbReference type="ARBA" id="ARBA00023002"/>
    </source>
</evidence>
<dbReference type="GO" id="GO:0005789">
    <property type="term" value="C:endoplasmic reticulum membrane"/>
    <property type="evidence" value="ECO:0007669"/>
    <property type="project" value="UniProtKB-SubCell"/>
</dbReference>
<dbReference type="OrthoDB" id="1470350at2759"/>
<dbReference type="InterPro" id="IPR001128">
    <property type="entry name" value="Cyt_P450"/>
</dbReference>
<keyword evidence="17" id="KW-1185">Reference proteome</keyword>
<comment type="subcellular location">
    <subcellularLocation>
        <location evidence="3">Endoplasmic reticulum membrane</location>
        <topology evidence="3">Peripheral membrane protein</topology>
    </subcellularLocation>
    <subcellularLocation>
        <location evidence="2">Microsome membrane</location>
        <topology evidence="2">Peripheral membrane protein</topology>
    </subcellularLocation>
</comment>
<protein>
    <recommendedName>
        <fullName evidence="5">unspecific monooxygenase</fullName>
        <ecNumber evidence="5">1.14.14.1</ecNumber>
    </recommendedName>
</protein>
<keyword evidence="10 15" id="KW-0560">Oxidoreductase</keyword>
<evidence type="ECO:0000256" key="11">
    <source>
        <dbReference type="ARBA" id="ARBA00023004"/>
    </source>
</evidence>
<dbReference type="GO" id="GO:0004508">
    <property type="term" value="F:steroid 17-alpha-monooxygenase activity"/>
    <property type="evidence" value="ECO:0007669"/>
    <property type="project" value="TreeGrafter"/>
</dbReference>
<keyword evidence="11 14" id="KW-0408">Iron</keyword>
<name>A0A8J1Y7U8_OWEFU</name>